<dbReference type="Proteomes" id="UP000228947">
    <property type="component" value="Unassembled WGS sequence"/>
</dbReference>
<reference evidence="1 2" key="1">
    <citation type="submission" date="2017-11" db="EMBL/GenBank/DDBJ databases">
        <title>Evolution of Phototrophy in the Chloroflexi Phylum Driven by Horizontal Gene Transfer.</title>
        <authorList>
            <person name="Ward L.M."/>
            <person name="Hemp J."/>
            <person name="Shih P.M."/>
            <person name="Mcglynn S.E."/>
            <person name="Fischer W."/>
        </authorList>
    </citation>
    <scope>NUCLEOTIDE SEQUENCE [LARGE SCALE GENOMIC DNA]</scope>
    <source>
        <strain evidence="1">CP1_1M</strain>
    </source>
</reference>
<dbReference type="GO" id="GO:0004592">
    <property type="term" value="F:pantoate-beta-alanine ligase activity"/>
    <property type="evidence" value="ECO:0007669"/>
    <property type="project" value="InterPro"/>
</dbReference>
<gene>
    <name evidence="1" type="ORF">CUN50_05820</name>
</gene>
<evidence type="ECO:0000313" key="2">
    <source>
        <dbReference type="Proteomes" id="UP000228947"/>
    </source>
</evidence>
<dbReference type="InterPro" id="IPR042176">
    <property type="entry name" value="Pantoate_ligase_C"/>
</dbReference>
<proteinExistence type="predicted"/>
<accession>A0A2M8PWP2</accession>
<dbReference type="GO" id="GO:0015940">
    <property type="term" value="P:pantothenate biosynthetic process"/>
    <property type="evidence" value="ECO:0007669"/>
    <property type="project" value="InterPro"/>
</dbReference>
<protein>
    <submittedName>
        <fullName evidence="1">Pantoate--beta-alanine ligase</fullName>
    </submittedName>
</protein>
<dbReference type="Gene3D" id="3.30.1300.10">
    <property type="entry name" value="Pantoate-beta-alanine ligase, C-terminal domain"/>
    <property type="match status" value="1"/>
</dbReference>
<dbReference type="Pfam" id="PF02569">
    <property type="entry name" value="Pantoate_ligase"/>
    <property type="match status" value="1"/>
</dbReference>
<evidence type="ECO:0000313" key="1">
    <source>
        <dbReference type="EMBL" id="PJF41973.1"/>
    </source>
</evidence>
<dbReference type="InterPro" id="IPR003721">
    <property type="entry name" value="Pantoate_ligase"/>
</dbReference>
<feature type="non-terminal residue" evidence="1">
    <location>
        <position position="1"/>
    </location>
</feature>
<name>A0A2M8PWP2_9CHLR</name>
<dbReference type="EMBL" id="PGTL01000045">
    <property type="protein sequence ID" value="PJF41973.1"/>
    <property type="molecule type" value="Genomic_DNA"/>
</dbReference>
<keyword evidence="1" id="KW-0436">Ligase</keyword>
<dbReference type="AlphaFoldDB" id="A0A2M8PWP2"/>
<dbReference type="SUPFAM" id="SSF52374">
    <property type="entry name" value="Nucleotidylyl transferase"/>
    <property type="match status" value="1"/>
</dbReference>
<organism evidence="1 2">
    <name type="scientific">Candidatus Thermofonsia Clade 1 bacterium</name>
    <dbReference type="NCBI Taxonomy" id="2364210"/>
    <lineage>
        <taxon>Bacteria</taxon>
        <taxon>Bacillati</taxon>
        <taxon>Chloroflexota</taxon>
        <taxon>Candidatus Thermofontia</taxon>
        <taxon>Candidatus Thermofonsia Clade 1</taxon>
    </lineage>
</organism>
<comment type="caution">
    <text evidence="1">The sequence shown here is derived from an EMBL/GenBank/DDBJ whole genome shotgun (WGS) entry which is preliminary data.</text>
</comment>
<sequence length="64" mass="6903">RATMRAVLAAEPLAQVDYVSVAEAETLRECEGTLSGAVLLSMAVRIGRARLIDNLTLGTDRHFC</sequence>